<feature type="transmembrane region" description="Helical" evidence="1">
    <location>
        <begin position="178"/>
        <end position="197"/>
    </location>
</feature>
<keyword evidence="1" id="KW-0472">Membrane</keyword>
<keyword evidence="1" id="KW-1133">Transmembrane helix</keyword>
<dbReference type="InterPro" id="IPR016926">
    <property type="entry name" value="UCP029594"/>
</dbReference>
<evidence type="ECO:0000313" key="3">
    <source>
        <dbReference type="Proteomes" id="UP000031197"/>
    </source>
</evidence>
<dbReference type="OrthoDB" id="6799126at2"/>
<dbReference type="RefSeq" id="WP_039222929.1">
    <property type="nucleotide sequence ID" value="NZ_JWLW01000066.1"/>
</dbReference>
<keyword evidence="1" id="KW-0812">Transmembrane</keyword>
<feature type="transmembrane region" description="Helical" evidence="1">
    <location>
        <begin position="252"/>
        <end position="268"/>
    </location>
</feature>
<feature type="transmembrane region" description="Helical" evidence="1">
    <location>
        <begin position="306"/>
        <end position="328"/>
    </location>
</feature>
<organism evidence="2 3">
    <name type="scientific">Alteromonas marina</name>
    <dbReference type="NCBI Taxonomy" id="203795"/>
    <lineage>
        <taxon>Bacteria</taxon>
        <taxon>Pseudomonadati</taxon>
        <taxon>Pseudomonadota</taxon>
        <taxon>Gammaproteobacteria</taxon>
        <taxon>Alteromonadales</taxon>
        <taxon>Alteromonadaceae</taxon>
        <taxon>Alteromonas/Salinimonas group</taxon>
        <taxon>Alteromonas</taxon>
    </lineage>
</organism>
<feature type="transmembrane region" description="Helical" evidence="1">
    <location>
        <begin position="132"/>
        <end position="157"/>
    </location>
</feature>
<evidence type="ECO:0000313" key="2">
    <source>
        <dbReference type="EMBL" id="KHT44384.1"/>
    </source>
</evidence>
<evidence type="ECO:0000256" key="1">
    <source>
        <dbReference type="SAM" id="Phobius"/>
    </source>
</evidence>
<dbReference type="PIRSF" id="PIRSF029594">
    <property type="entry name" value="UCP029594"/>
    <property type="match status" value="1"/>
</dbReference>
<feature type="transmembrane region" description="Helical" evidence="1">
    <location>
        <begin position="275"/>
        <end position="294"/>
    </location>
</feature>
<dbReference type="Pfam" id="PF11168">
    <property type="entry name" value="DUF2955"/>
    <property type="match status" value="1"/>
</dbReference>
<comment type="caution">
    <text evidence="2">The sequence shown here is derived from an EMBL/GenBank/DDBJ whole genome shotgun (WGS) entry which is preliminary data.</text>
</comment>
<sequence>MDSQLSKNDVQQMLRIASGATLGFAISKALDWPNPIFFTLYPILLLGLVAVLNGHIIRQFLAATIFPAAAVLVVYGLFGSHPLLITPLIAITFAFLFWQMSKGTLYLFGAFSLVGLSLQLHFASYSSDGIDIYALVISNIGAILLALIIAFALHIVFPDEEPRTPLPKAAKDKASIRHEVILCTTVATLSFAVFQTFDLVDSISAQAASVLILFPLCWKGATLSGWQRALGTLIGCNLALLAQLILLNYSDTLFFASFSLWILVFFISRQHVLSGGGAGTGFGVLTTFGILYGQSLSPQQDIIYSALYRFSSVVVALALSLCVIYVVHSLLNKFEPTRHHTFT</sequence>
<dbReference type="Proteomes" id="UP000031197">
    <property type="component" value="Unassembled WGS sequence"/>
</dbReference>
<dbReference type="AlphaFoldDB" id="A0A0B3YUY0"/>
<proteinExistence type="predicted"/>
<protein>
    <submittedName>
        <fullName evidence="2">1,4-alpha-glucan branching protein</fullName>
    </submittedName>
</protein>
<dbReference type="InterPro" id="IPR022604">
    <property type="entry name" value="DUF2955"/>
</dbReference>
<name>A0A0B3YUY0_9ALTE</name>
<accession>A0A0B3YUY0</accession>
<feature type="transmembrane region" description="Helical" evidence="1">
    <location>
        <begin position="105"/>
        <end position="126"/>
    </location>
</feature>
<dbReference type="EMBL" id="JWLW01000066">
    <property type="protein sequence ID" value="KHT44384.1"/>
    <property type="molecule type" value="Genomic_DNA"/>
</dbReference>
<gene>
    <name evidence="2" type="ORF">RJ41_16005</name>
</gene>
<feature type="transmembrane region" description="Helical" evidence="1">
    <location>
        <begin position="36"/>
        <end position="53"/>
    </location>
</feature>
<keyword evidence="3" id="KW-1185">Reference proteome</keyword>
<feature type="transmembrane region" description="Helical" evidence="1">
    <location>
        <begin position="83"/>
        <end position="98"/>
    </location>
</feature>
<feature type="transmembrane region" description="Helical" evidence="1">
    <location>
        <begin position="60"/>
        <end position="77"/>
    </location>
</feature>
<reference evidence="2 3" key="1">
    <citation type="submission" date="2014-12" db="EMBL/GenBank/DDBJ databases">
        <title>Genome sequencing of Alteromonas marina AD001.</title>
        <authorList>
            <person name="Adrian T.G.S."/>
            <person name="Chan K.G."/>
        </authorList>
    </citation>
    <scope>NUCLEOTIDE SEQUENCE [LARGE SCALE GENOMIC DNA]</scope>
    <source>
        <strain evidence="2 3">AD001</strain>
    </source>
</reference>